<dbReference type="OrthoDB" id="2293at2"/>
<protein>
    <recommendedName>
        <fullName evidence="10">Galactose-1-phosphate uridylyltransferase</fullName>
        <shortName evidence="10">Gal-1-P uridylyltransferase</shortName>
        <ecNumber evidence="10">2.7.7.12</ecNumber>
    </recommendedName>
    <alternativeName>
        <fullName evidence="10">UDP-glucose--hexose-1-phosphate uridylyltransferase</fullName>
    </alternativeName>
</protein>
<dbReference type="PROSITE" id="PS01163">
    <property type="entry name" value="GAL_P_UDP_TRANSF_II"/>
    <property type="match status" value="1"/>
</dbReference>
<dbReference type="GO" id="GO:0008108">
    <property type="term" value="F:UDP-glucose:hexose-1-phosphate uridylyltransferase activity"/>
    <property type="evidence" value="ECO:0007669"/>
    <property type="project" value="UniProtKB-UniRule"/>
</dbReference>
<evidence type="ECO:0000256" key="5">
    <source>
        <dbReference type="ARBA" id="ARBA00022490"/>
    </source>
</evidence>
<dbReference type="InterPro" id="IPR005849">
    <property type="entry name" value="GalP_Utransf_N"/>
</dbReference>
<dbReference type="PIRSF" id="PIRSF006005">
    <property type="entry name" value="GalT_BS"/>
    <property type="match status" value="1"/>
</dbReference>
<keyword evidence="14" id="KW-1185">Reference proteome</keyword>
<dbReference type="PANTHER" id="PTHR39191">
    <property type="entry name" value="GALACTOSE-1-PHOSPHATE URIDYLYLTRANSFERASE"/>
    <property type="match status" value="1"/>
</dbReference>
<dbReference type="EMBL" id="LGTO01000007">
    <property type="protein sequence ID" value="KNE19593.1"/>
    <property type="molecule type" value="Genomic_DNA"/>
</dbReference>
<sequence>MIYSYLTGLIEQATSAEMIEYADKVYARNQIMRLLHLESFPNESVPVKDIPIPNLLDKLIDYAIEHDVIRDILSEKEILAASIMNCLVARPSTVNEVFYKKFNQSPVKATDYFYALSRNSNYIQMNRIAKNISYKTDTPYGTMDITINLSKPEKDPEQIKLEREKSKDITYPKCLLCVENEGYTGRIDHPARANHRMIRVPLADEMWFFQYSPYVYYNEHSILLSEQHRNMKIDKRTFARLLAFTEKFPHYFIGSNADLPIVGGSILSHDHYQAGRYEFTMTNAKEAFSFSWNQYPQLHCAVLHWPLSVIRLKGKHTSDLVDAADEVLAVWKSYSDEAANIIAFTEQTPHNTITPIARKRNGVYELDLVLRNNRTTEQYPQGIFHPHADVHHIKKENIGLIEVMGLAVLPARLKQELADIESYLLGEHQQVAAYHRDWAEKLKKQYPGVGTPEEARQIVRKEVGNKFVRILQDAGVFKDNSSFKRFIHVLC</sequence>
<dbReference type="PATRIC" id="fig|1473.5.peg.1446"/>
<comment type="subcellular location">
    <subcellularLocation>
        <location evidence="2 10">Cytoplasm</location>
    </subcellularLocation>
</comment>
<gene>
    <name evidence="10" type="primary">galT</name>
    <name evidence="13" type="ORF">AFK71_14100</name>
</gene>
<proteinExistence type="inferred from homology"/>
<comment type="catalytic activity">
    <reaction evidence="1 10">
        <text>alpha-D-galactose 1-phosphate + UDP-alpha-D-glucose = alpha-D-glucose 1-phosphate + UDP-alpha-D-galactose</text>
        <dbReference type="Rhea" id="RHEA:13989"/>
        <dbReference type="ChEBI" id="CHEBI:58336"/>
        <dbReference type="ChEBI" id="CHEBI:58601"/>
        <dbReference type="ChEBI" id="CHEBI:58885"/>
        <dbReference type="ChEBI" id="CHEBI:66914"/>
        <dbReference type="EC" id="2.7.7.12"/>
    </reaction>
</comment>
<dbReference type="NCBIfam" id="NF003629">
    <property type="entry name" value="PRK05270.1-2"/>
    <property type="match status" value="1"/>
</dbReference>
<dbReference type="EC" id="2.7.7.12" evidence="10"/>
<dbReference type="Pfam" id="PF01087">
    <property type="entry name" value="GalP_UDP_transf"/>
    <property type="match status" value="1"/>
</dbReference>
<reference evidence="14" key="1">
    <citation type="submission" date="2015-07" db="EMBL/GenBank/DDBJ databases">
        <title>Fjat-10053 dsm26.</title>
        <authorList>
            <person name="Liu B."/>
            <person name="Wang J."/>
            <person name="Zhu Y."/>
            <person name="Liu G."/>
            <person name="Chen Q."/>
            <person name="Chen Z."/>
            <person name="Lan J."/>
            <person name="Che J."/>
            <person name="Ge C."/>
            <person name="Shi H."/>
            <person name="Pan Z."/>
            <person name="Liu X."/>
        </authorList>
    </citation>
    <scope>NUCLEOTIDE SEQUENCE [LARGE SCALE GENOMIC DNA]</scope>
    <source>
        <strain evidence="14">DSM 26</strain>
    </source>
</reference>
<evidence type="ECO:0000313" key="14">
    <source>
        <dbReference type="Proteomes" id="UP000036780"/>
    </source>
</evidence>
<dbReference type="UniPathway" id="UPA00214"/>
<evidence type="ECO:0000256" key="1">
    <source>
        <dbReference type="ARBA" id="ARBA00001107"/>
    </source>
</evidence>
<keyword evidence="5 10" id="KW-0963">Cytoplasm</keyword>
<comment type="similarity">
    <text evidence="4 10">Belongs to the galactose-1-phosphate uridylyltransferase type 2 family.</text>
</comment>
<dbReference type="HAMAP" id="MF_00571">
    <property type="entry name" value="GalP_UDP_trans"/>
    <property type="match status" value="1"/>
</dbReference>
<evidence type="ECO:0000259" key="11">
    <source>
        <dbReference type="Pfam" id="PF01087"/>
    </source>
</evidence>
<dbReference type="Pfam" id="PF02744">
    <property type="entry name" value="GalP_UDP_tr_C"/>
    <property type="match status" value="1"/>
</dbReference>
<keyword evidence="7 10" id="KW-0548">Nucleotidyltransferase</keyword>
<dbReference type="GO" id="GO:0006012">
    <property type="term" value="P:galactose metabolic process"/>
    <property type="evidence" value="ECO:0007669"/>
    <property type="project" value="UniProtKB-UniRule"/>
</dbReference>
<keyword evidence="9 10" id="KW-0119">Carbohydrate metabolism</keyword>
<evidence type="ECO:0000256" key="3">
    <source>
        <dbReference type="ARBA" id="ARBA00004947"/>
    </source>
</evidence>
<comment type="pathway">
    <text evidence="3 10">Carbohydrate metabolism; galactose metabolism.</text>
</comment>
<evidence type="ECO:0000256" key="6">
    <source>
        <dbReference type="ARBA" id="ARBA00022679"/>
    </source>
</evidence>
<dbReference type="InterPro" id="IPR023425">
    <property type="entry name" value="GalP_uridyl_Trfase_II_CS"/>
</dbReference>
<evidence type="ECO:0000256" key="4">
    <source>
        <dbReference type="ARBA" id="ARBA00008706"/>
    </source>
</evidence>
<feature type="domain" description="Galactose-1-phosphate uridyl transferase N-terminal" evidence="11">
    <location>
        <begin position="18"/>
        <end position="229"/>
    </location>
</feature>
<comment type="caution">
    <text evidence="13">The sequence shown here is derived from an EMBL/GenBank/DDBJ whole genome shotgun (WGS) entry which is preliminary data.</text>
</comment>
<dbReference type="PANTHER" id="PTHR39191:SF1">
    <property type="entry name" value="DUF4922 DOMAIN-CONTAINING PROTEIN"/>
    <property type="match status" value="1"/>
</dbReference>
<feature type="domain" description="Galactose-1-phosphate uridyl transferase C-terminal" evidence="12">
    <location>
        <begin position="246"/>
        <end position="439"/>
    </location>
</feature>
<dbReference type="Proteomes" id="UP000036780">
    <property type="component" value="Unassembled WGS sequence"/>
</dbReference>
<dbReference type="GO" id="GO:0005737">
    <property type="term" value="C:cytoplasm"/>
    <property type="evidence" value="ECO:0007669"/>
    <property type="project" value="UniProtKB-SubCell"/>
</dbReference>
<dbReference type="RefSeq" id="WP_050352141.1">
    <property type="nucleotide sequence ID" value="NZ_BOSN01000002.1"/>
</dbReference>
<keyword evidence="8 10" id="KW-0299">Galactose metabolism</keyword>
<evidence type="ECO:0000256" key="7">
    <source>
        <dbReference type="ARBA" id="ARBA00022695"/>
    </source>
</evidence>
<evidence type="ECO:0000259" key="12">
    <source>
        <dbReference type="Pfam" id="PF02744"/>
    </source>
</evidence>
<evidence type="ECO:0000256" key="8">
    <source>
        <dbReference type="ARBA" id="ARBA00023144"/>
    </source>
</evidence>
<evidence type="ECO:0000313" key="13">
    <source>
        <dbReference type="EMBL" id="KNE19593.1"/>
    </source>
</evidence>
<evidence type="ECO:0000256" key="10">
    <source>
        <dbReference type="HAMAP-Rule" id="MF_00571"/>
    </source>
</evidence>
<name>A0A0L0QMY7_VIRPA</name>
<dbReference type="NCBIfam" id="TIGR01239">
    <property type="entry name" value="galT_2"/>
    <property type="match status" value="1"/>
</dbReference>
<evidence type="ECO:0000256" key="9">
    <source>
        <dbReference type="ARBA" id="ARBA00023277"/>
    </source>
</evidence>
<dbReference type="GeneID" id="66871375"/>
<keyword evidence="6 10" id="KW-0808">Transferase</keyword>
<dbReference type="AlphaFoldDB" id="A0A0L0QMY7"/>
<dbReference type="InterPro" id="IPR000766">
    <property type="entry name" value="GalP_uridyl_Trfase_II"/>
</dbReference>
<dbReference type="InterPro" id="IPR005850">
    <property type="entry name" value="GalP_Utransf_C"/>
</dbReference>
<accession>A0A0L0QMY7</accession>
<evidence type="ECO:0000256" key="2">
    <source>
        <dbReference type="ARBA" id="ARBA00004496"/>
    </source>
</evidence>
<organism evidence="13 14">
    <name type="scientific">Virgibacillus pantothenticus</name>
    <dbReference type="NCBI Taxonomy" id="1473"/>
    <lineage>
        <taxon>Bacteria</taxon>
        <taxon>Bacillati</taxon>
        <taxon>Bacillota</taxon>
        <taxon>Bacilli</taxon>
        <taxon>Bacillales</taxon>
        <taxon>Bacillaceae</taxon>
        <taxon>Virgibacillus</taxon>
    </lineage>
</organism>